<evidence type="ECO:0000313" key="1">
    <source>
        <dbReference type="EMBL" id="BDD07853.1"/>
    </source>
</evidence>
<evidence type="ECO:0000313" key="2">
    <source>
        <dbReference type="Proteomes" id="UP001348817"/>
    </source>
</evidence>
<name>A0AAU9CWA2_9BACT</name>
<dbReference type="AlphaFoldDB" id="A0AAU9CWA2"/>
<gene>
    <name evidence="1" type="ORF">FUAX_02850</name>
</gene>
<sequence length="139" mass="15867">MKTDEMQILIGEGLGPIRFGNTRDDVRDCFGEPDEMEHTKDDELGKVESWHYDDMEISLSFFEEDGWELGIISVSAPEYKLKDTKMIGLTMDEAVKTANKLKLGKPVKDEENGLVNVFDSELILWFEEGHLAEIQWGPI</sequence>
<reference evidence="1 2" key="1">
    <citation type="submission" date="2021-12" db="EMBL/GenBank/DDBJ databases">
        <title>Genome sequencing of bacteria with rrn-lacking chromosome and rrn-plasmid.</title>
        <authorList>
            <person name="Anda M."/>
            <person name="Iwasaki W."/>
        </authorList>
    </citation>
    <scope>NUCLEOTIDE SEQUENCE [LARGE SCALE GENOMIC DNA]</scope>
    <source>
        <strain evidence="1 2">DSM 100852</strain>
    </source>
</reference>
<dbReference type="Proteomes" id="UP001348817">
    <property type="component" value="Chromosome"/>
</dbReference>
<dbReference type="EMBL" id="AP025314">
    <property type="protein sequence ID" value="BDD07853.1"/>
    <property type="molecule type" value="Genomic_DNA"/>
</dbReference>
<dbReference type="KEGG" id="fax:FUAX_02850"/>
<accession>A0AAU9CWA2</accession>
<keyword evidence="2" id="KW-1185">Reference proteome</keyword>
<protein>
    <submittedName>
        <fullName evidence="1">Uncharacterized protein</fullName>
    </submittedName>
</protein>
<proteinExistence type="predicted"/>
<dbReference type="RefSeq" id="WP_338393152.1">
    <property type="nucleotide sequence ID" value="NZ_AP025314.1"/>
</dbReference>
<organism evidence="1 2">
    <name type="scientific">Fulvitalea axinellae</name>
    <dbReference type="NCBI Taxonomy" id="1182444"/>
    <lineage>
        <taxon>Bacteria</taxon>
        <taxon>Pseudomonadati</taxon>
        <taxon>Bacteroidota</taxon>
        <taxon>Cytophagia</taxon>
        <taxon>Cytophagales</taxon>
        <taxon>Persicobacteraceae</taxon>
        <taxon>Fulvitalea</taxon>
    </lineage>
</organism>